<dbReference type="PROSITE" id="PS51257">
    <property type="entry name" value="PROKAR_LIPOPROTEIN"/>
    <property type="match status" value="1"/>
</dbReference>
<feature type="domain" description="ComEC/Rec2-related protein" evidence="7">
    <location>
        <begin position="243"/>
        <end position="513"/>
    </location>
</feature>
<dbReference type="NCBIfam" id="TIGR00360">
    <property type="entry name" value="ComEC_N-term"/>
    <property type="match status" value="1"/>
</dbReference>
<reference evidence="9 10" key="1">
    <citation type="journal article" date="2023" name="Microbiol. Resour. Announc.">
        <title>Complete Genome Sequence of Imperialibacter roseus strain P4T.</title>
        <authorList>
            <person name="Tizabi D.R."/>
            <person name="Bachvaroff T."/>
            <person name="Hill R.T."/>
        </authorList>
    </citation>
    <scope>NUCLEOTIDE SEQUENCE [LARGE SCALE GENOMIC DNA]</scope>
    <source>
        <strain evidence="9 10">P4T</strain>
    </source>
</reference>
<keyword evidence="3 6" id="KW-0812">Transmembrane</keyword>
<protein>
    <submittedName>
        <fullName evidence="9">ComEC/Rec2 family competence protein</fullName>
    </submittedName>
</protein>
<evidence type="ECO:0000256" key="1">
    <source>
        <dbReference type="ARBA" id="ARBA00004651"/>
    </source>
</evidence>
<feature type="transmembrane region" description="Helical" evidence="6">
    <location>
        <begin position="258"/>
        <end position="285"/>
    </location>
</feature>
<dbReference type="InterPro" id="IPR052159">
    <property type="entry name" value="Competence_DNA_uptake"/>
</dbReference>
<gene>
    <name evidence="9" type="ORF">RT717_17295</name>
</gene>
<feature type="transmembrane region" description="Helical" evidence="6">
    <location>
        <begin position="59"/>
        <end position="77"/>
    </location>
</feature>
<name>A0ABZ0IJW2_9BACT</name>
<comment type="subcellular location">
    <subcellularLocation>
        <location evidence="1">Cell membrane</location>
        <topology evidence="1">Multi-pass membrane protein</topology>
    </subcellularLocation>
</comment>
<evidence type="ECO:0000259" key="8">
    <source>
        <dbReference type="Pfam" id="PF13567"/>
    </source>
</evidence>
<dbReference type="InterPro" id="IPR025405">
    <property type="entry name" value="DUF4131"/>
</dbReference>
<feature type="transmembrane region" description="Helical" evidence="6">
    <location>
        <begin position="297"/>
        <end position="320"/>
    </location>
</feature>
<feature type="transmembrane region" description="Helical" evidence="6">
    <location>
        <begin position="456"/>
        <end position="476"/>
    </location>
</feature>
<feature type="transmembrane region" description="Helical" evidence="6">
    <location>
        <begin position="518"/>
        <end position="538"/>
    </location>
</feature>
<evidence type="ECO:0000256" key="4">
    <source>
        <dbReference type="ARBA" id="ARBA00022989"/>
    </source>
</evidence>
<evidence type="ECO:0000313" key="10">
    <source>
        <dbReference type="Proteomes" id="UP001302349"/>
    </source>
</evidence>
<evidence type="ECO:0000256" key="2">
    <source>
        <dbReference type="ARBA" id="ARBA00022475"/>
    </source>
</evidence>
<dbReference type="Pfam" id="PF13567">
    <property type="entry name" value="DUF4131"/>
    <property type="match status" value="1"/>
</dbReference>
<proteinExistence type="predicted"/>
<feature type="domain" description="DUF4131" evidence="8">
    <location>
        <begin position="31"/>
        <end position="196"/>
    </location>
</feature>
<evidence type="ECO:0000313" key="9">
    <source>
        <dbReference type="EMBL" id="WOK04841.1"/>
    </source>
</evidence>
<keyword evidence="10" id="KW-1185">Reference proteome</keyword>
<evidence type="ECO:0000256" key="3">
    <source>
        <dbReference type="ARBA" id="ARBA00022692"/>
    </source>
</evidence>
<organism evidence="9 10">
    <name type="scientific">Imperialibacter roseus</name>
    <dbReference type="NCBI Taxonomy" id="1324217"/>
    <lineage>
        <taxon>Bacteria</taxon>
        <taxon>Pseudomonadati</taxon>
        <taxon>Bacteroidota</taxon>
        <taxon>Cytophagia</taxon>
        <taxon>Cytophagales</taxon>
        <taxon>Flammeovirgaceae</taxon>
        <taxon>Imperialibacter</taxon>
    </lineage>
</organism>
<evidence type="ECO:0000256" key="5">
    <source>
        <dbReference type="ARBA" id="ARBA00023136"/>
    </source>
</evidence>
<dbReference type="EMBL" id="CP136051">
    <property type="protein sequence ID" value="WOK04841.1"/>
    <property type="molecule type" value="Genomic_DNA"/>
</dbReference>
<dbReference type="RefSeq" id="WP_317487641.1">
    <property type="nucleotide sequence ID" value="NZ_CP136051.1"/>
</dbReference>
<feature type="transmembrane region" description="Helical" evidence="6">
    <location>
        <begin position="368"/>
        <end position="385"/>
    </location>
</feature>
<sequence>MIRWSAIPFVRIFLACAAGIGCHELFLRGTWLPPSYIALVWLVVLLLWFYSRRNAARSLRYLFGIVFMLSISFVGILRKQSTEATFQENHLYTSKSPIDFYKGVLVDDPIEKTNTWAFDIQVTAIRSGDSLLRKTGLVQIYLKKDSATTANLSALKYGTVLWIHGSPEEIRPLRNPGGFDFKQYMARKGIHFQDYVTFDDVLLAGSAPPNKLVSLSMGWRRELLHVLKEYLPDVRERGIAEALILGQKDEIDIEQRRAYAAAGAMHILAVSGLHVGIIYMILAFLLKPLEKRKYGKLVRFIILFASLWGFALITGMSASVLRAVTMFSIVMVAEGLGRKTNIYNSLALAAFLLLLYDPNFLFHVGYQLSFLAVLGIVYLQPFLYRQWAAPHWLLDKIWAITCVSLAAQLATGPLSMYYFNQFPSWFLLSNLLVIPAAFLILSTGVALFVVHYVSSFLAGAVAFMLKWMVFGLNWFVEFIELLPASQIFPISFSSAQTWLLYSALLLMLLWWQSREYRWFQYMAACLLLFVLSKGLFVADKHQKRELVIYEMTGYTAMDYQEGGKVFHYFDEAFKQEERLFNLNVRPHLIQQGTMIPFVSHADNWLPQTVLIKDTLVAIKVGSLKVFHLLNPLPKNKAFSEPLAADLLIVSNQSFWSTDLGKYFAPQEIVFDGTSRFNYLSRTSKALQGTSVKVYIIPREGAYVRDLRQRE</sequence>
<dbReference type="Proteomes" id="UP001302349">
    <property type="component" value="Chromosome"/>
</dbReference>
<feature type="transmembrane region" description="Helical" evidence="6">
    <location>
        <begin position="431"/>
        <end position="450"/>
    </location>
</feature>
<evidence type="ECO:0000259" key="7">
    <source>
        <dbReference type="Pfam" id="PF03772"/>
    </source>
</evidence>
<feature type="transmembrane region" description="Helical" evidence="6">
    <location>
        <begin position="488"/>
        <end position="512"/>
    </location>
</feature>
<dbReference type="PANTHER" id="PTHR30619">
    <property type="entry name" value="DNA INTERNALIZATION/COMPETENCE PROTEIN COMEC/REC2"/>
    <property type="match status" value="1"/>
</dbReference>
<feature type="transmembrane region" description="Helical" evidence="6">
    <location>
        <begin position="32"/>
        <end position="50"/>
    </location>
</feature>
<feature type="transmembrane region" description="Helical" evidence="6">
    <location>
        <begin position="397"/>
        <end position="419"/>
    </location>
</feature>
<keyword evidence="5 6" id="KW-0472">Membrane</keyword>
<dbReference type="PANTHER" id="PTHR30619:SF1">
    <property type="entry name" value="RECOMBINATION PROTEIN 2"/>
    <property type="match status" value="1"/>
</dbReference>
<keyword evidence="4 6" id="KW-1133">Transmembrane helix</keyword>
<keyword evidence="2" id="KW-1003">Cell membrane</keyword>
<evidence type="ECO:0000256" key="6">
    <source>
        <dbReference type="SAM" id="Phobius"/>
    </source>
</evidence>
<dbReference type="InterPro" id="IPR004477">
    <property type="entry name" value="ComEC_N"/>
</dbReference>
<accession>A0ABZ0IJW2</accession>
<feature type="transmembrane region" description="Helical" evidence="6">
    <location>
        <begin position="340"/>
        <end position="356"/>
    </location>
</feature>
<dbReference type="Pfam" id="PF03772">
    <property type="entry name" value="Competence"/>
    <property type="match status" value="1"/>
</dbReference>